<dbReference type="Proteomes" id="UP000553632">
    <property type="component" value="Unassembled WGS sequence"/>
</dbReference>
<reference evidence="3 4" key="1">
    <citation type="submission" date="2020-04" db="EMBL/GenBank/DDBJ databases">
        <title>Perkinsus olseni comparative genomics.</title>
        <authorList>
            <person name="Bogema D.R."/>
        </authorList>
    </citation>
    <scope>NUCLEOTIDE SEQUENCE [LARGE SCALE GENOMIC DNA]</scope>
    <source>
        <strain evidence="2">ATCC PRA-205</strain>
        <strain evidence="1 3">ATCC PRA-207</strain>
    </source>
</reference>
<comment type="caution">
    <text evidence="1">The sequence shown here is derived from an EMBL/GenBank/DDBJ whole genome shotgun (WGS) entry which is preliminary data.</text>
</comment>
<name>A0A7J6NAA4_PEROL</name>
<dbReference type="EMBL" id="JABANM010037176">
    <property type="protein sequence ID" value="KAF4684526.1"/>
    <property type="molecule type" value="Genomic_DNA"/>
</dbReference>
<evidence type="ECO:0000313" key="1">
    <source>
        <dbReference type="EMBL" id="KAF4680400.1"/>
    </source>
</evidence>
<proteinExistence type="predicted"/>
<dbReference type="AlphaFoldDB" id="A0A7J6NAA4"/>
<protein>
    <submittedName>
        <fullName evidence="1">Uncharacterized protein</fullName>
    </submittedName>
</protein>
<evidence type="ECO:0000313" key="2">
    <source>
        <dbReference type="EMBL" id="KAF4684526.1"/>
    </source>
</evidence>
<organism evidence="1 3">
    <name type="scientific">Perkinsus olseni</name>
    <name type="common">Perkinsus atlanticus</name>
    <dbReference type="NCBI Taxonomy" id="32597"/>
    <lineage>
        <taxon>Eukaryota</taxon>
        <taxon>Sar</taxon>
        <taxon>Alveolata</taxon>
        <taxon>Perkinsozoa</taxon>
        <taxon>Perkinsea</taxon>
        <taxon>Perkinsida</taxon>
        <taxon>Perkinsidae</taxon>
        <taxon>Perkinsus</taxon>
    </lineage>
</organism>
<accession>A0A7J6NAA4</accession>
<evidence type="ECO:0000313" key="3">
    <source>
        <dbReference type="Proteomes" id="UP000553632"/>
    </source>
</evidence>
<gene>
    <name evidence="2" type="ORF">FOZ62_007040</name>
    <name evidence="1" type="ORF">FOZ63_009203</name>
</gene>
<sequence>CSPRLRRRLFARFKSCRPPQARLQPLRCLVGSMVMMRSLKTRPWRARPAWGMRAAITKRTILLWSVGGLEELNAPRQQQQPALPLPLSLNVDEVHWSLRVRSGEAPSPVPLEMLMNPSRLVGCL</sequence>
<feature type="non-terminal residue" evidence="1">
    <location>
        <position position="124"/>
    </location>
</feature>
<dbReference type="Proteomes" id="UP000574390">
    <property type="component" value="Unassembled WGS sequence"/>
</dbReference>
<feature type="non-terminal residue" evidence="1">
    <location>
        <position position="1"/>
    </location>
</feature>
<keyword evidence="3" id="KW-1185">Reference proteome</keyword>
<evidence type="ECO:0000313" key="4">
    <source>
        <dbReference type="Proteomes" id="UP000574390"/>
    </source>
</evidence>
<dbReference type="EMBL" id="JABANO010041110">
    <property type="protein sequence ID" value="KAF4680400.1"/>
    <property type="molecule type" value="Genomic_DNA"/>
</dbReference>